<evidence type="ECO:0000256" key="2">
    <source>
        <dbReference type="ARBA" id="ARBA00022679"/>
    </source>
</evidence>
<name>A0A318ST13_9RHOB</name>
<dbReference type="EMBL" id="QJTE01000002">
    <property type="protein sequence ID" value="PYE84612.1"/>
    <property type="molecule type" value="Genomic_DNA"/>
</dbReference>
<comment type="caution">
    <text evidence="4">The sequence shown here is derived from an EMBL/GenBank/DDBJ whole genome shotgun (WGS) entry which is preliminary data.</text>
</comment>
<keyword evidence="1" id="KW-0328">Glycosyltransferase</keyword>
<keyword evidence="5" id="KW-1185">Reference proteome</keyword>
<dbReference type="SUPFAM" id="SSF53448">
    <property type="entry name" value="Nucleotide-diphospho-sugar transferases"/>
    <property type="match status" value="1"/>
</dbReference>
<dbReference type="Gene3D" id="3.90.550.10">
    <property type="entry name" value="Spore Coat Polysaccharide Biosynthesis Protein SpsA, Chain A"/>
    <property type="match status" value="1"/>
</dbReference>
<dbReference type="CDD" id="cd04194">
    <property type="entry name" value="GT8_A4GalT_like"/>
    <property type="match status" value="1"/>
</dbReference>
<evidence type="ECO:0000256" key="3">
    <source>
        <dbReference type="ARBA" id="ARBA00022723"/>
    </source>
</evidence>
<proteinExistence type="predicted"/>
<dbReference type="AlphaFoldDB" id="A0A318ST13"/>
<dbReference type="InterPro" id="IPR050748">
    <property type="entry name" value="Glycosyltrans_8_dom-fam"/>
</dbReference>
<dbReference type="Proteomes" id="UP000248311">
    <property type="component" value="Unassembled WGS sequence"/>
</dbReference>
<organism evidence="4 5">
    <name type="scientific">Pseudoroseicyclus aestuarii</name>
    <dbReference type="NCBI Taxonomy" id="1795041"/>
    <lineage>
        <taxon>Bacteria</taxon>
        <taxon>Pseudomonadati</taxon>
        <taxon>Pseudomonadota</taxon>
        <taxon>Alphaproteobacteria</taxon>
        <taxon>Rhodobacterales</taxon>
        <taxon>Paracoccaceae</taxon>
        <taxon>Pseudoroseicyclus</taxon>
    </lineage>
</organism>
<dbReference type="PANTHER" id="PTHR13778:SF47">
    <property type="entry name" value="LIPOPOLYSACCHARIDE 1,3-GALACTOSYLTRANSFERASE"/>
    <property type="match status" value="1"/>
</dbReference>
<keyword evidence="2 4" id="KW-0808">Transferase</keyword>
<accession>A0A318ST13</accession>
<keyword evidence="3" id="KW-0479">Metal-binding</keyword>
<dbReference type="OrthoDB" id="5672604at2"/>
<protein>
    <submittedName>
        <fullName evidence="4">Lipopolysaccharide biosynthesis glycosyltransferase</fullName>
    </submittedName>
</protein>
<reference evidence="4 5" key="1">
    <citation type="submission" date="2018-06" db="EMBL/GenBank/DDBJ databases">
        <title>Genomic Encyclopedia of Type Strains, Phase III (KMG-III): the genomes of soil and plant-associated and newly described type strains.</title>
        <authorList>
            <person name="Whitman W."/>
        </authorList>
    </citation>
    <scope>NUCLEOTIDE SEQUENCE [LARGE SCALE GENOMIC DNA]</scope>
    <source>
        <strain evidence="4 5">CECT 9025</strain>
    </source>
</reference>
<dbReference type="InterPro" id="IPR002495">
    <property type="entry name" value="Glyco_trans_8"/>
</dbReference>
<evidence type="ECO:0000256" key="1">
    <source>
        <dbReference type="ARBA" id="ARBA00022676"/>
    </source>
</evidence>
<evidence type="ECO:0000313" key="5">
    <source>
        <dbReference type="Proteomes" id="UP000248311"/>
    </source>
</evidence>
<dbReference type="RefSeq" id="WP_110813693.1">
    <property type="nucleotide sequence ID" value="NZ_QJTE01000002.1"/>
</dbReference>
<sequence>MFETTSYSDQAQHASAIVFCCDRNFYPYALFAASRIAELEADRDFDICICSDEPLEMPEGLKPHNIWLLKIDCGTVFSGFDLDARRSQATYLRLALPTALAADYKRILYLDSDVFPQRGGFSALFTLDLKDAVFGAVRDNQQWRHLKRQPEDYVPLKLDAAPYFNAGVLLIDTETWLEVDALQHCLDTGAKYQGRLRHKDQTLLNIAFQGRWAELSPTWNWQYSWKSRLLEAMKSPHLVHFIGKTKPWVDPEQILPPRFAICLREFLMQHMPSASLPRIPLGAAAQPRLMRRMGIRHAVDAYRSAAYLSRFADDLSVLR</sequence>
<dbReference type="PANTHER" id="PTHR13778">
    <property type="entry name" value="GLYCOSYLTRANSFERASE 8 DOMAIN-CONTAINING PROTEIN"/>
    <property type="match status" value="1"/>
</dbReference>
<evidence type="ECO:0000313" key="4">
    <source>
        <dbReference type="EMBL" id="PYE84612.1"/>
    </source>
</evidence>
<dbReference type="GO" id="GO:0016757">
    <property type="term" value="F:glycosyltransferase activity"/>
    <property type="evidence" value="ECO:0007669"/>
    <property type="project" value="UniProtKB-KW"/>
</dbReference>
<dbReference type="InterPro" id="IPR029044">
    <property type="entry name" value="Nucleotide-diphossugar_trans"/>
</dbReference>
<gene>
    <name evidence="4" type="ORF">DFP88_102413</name>
</gene>
<dbReference type="Pfam" id="PF01501">
    <property type="entry name" value="Glyco_transf_8"/>
    <property type="match status" value="1"/>
</dbReference>
<dbReference type="GO" id="GO:0046872">
    <property type="term" value="F:metal ion binding"/>
    <property type="evidence" value="ECO:0007669"/>
    <property type="project" value="UniProtKB-KW"/>
</dbReference>